<dbReference type="RefSeq" id="WP_085621108.1">
    <property type="nucleotide sequence ID" value="NZ_JFKB01000027.1"/>
</dbReference>
<organism evidence="11 12">
    <name type="scientific">Thalassospira alkalitolerans</name>
    <dbReference type="NCBI Taxonomy" id="1293890"/>
    <lineage>
        <taxon>Bacteria</taxon>
        <taxon>Pseudomonadati</taxon>
        <taxon>Pseudomonadota</taxon>
        <taxon>Alphaproteobacteria</taxon>
        <taxon>Rhodospirillales</taxon>
        <taxon>Thalassospiraceae</taxon>
        <taxon>Thalassospira</taxon>
    </lineage>
</organism>
<comment type="subcellular location">
    <subcellularLocation>
        <location evidence="1">Cell membrane</location>
        <topology evidence="1">Peripheral membrane protein</topology>
    </subcellularLocation>
</comment>
<keyword evidence="5" id="KW-0677">Repeat</keyword>
<dbReference type="SUPFAM" id="SSF52540">
    <property type="entry name" value="P-loop containing nucleoside triphosphate hydrolases"/>
    <property type="match status" value="2"/>
</dbReference>
<evidence type="ECO:0000259" key="10">
    <source>
        <dbReference type="PROSITE" id="PS50893"/>
    </source>
</evidence>
<dbReference type="InterPro" id="IPR027417">
    <property type="entry name" value="P-loop_NTPase"/>
</dbReference>
<accession>A0A1Y2L5U8</accession>
<dbReference type="GO" id="GO:0016887">
    <property type="term" value="F:ATP hydrolysis activity"/>
    <property type="evidence" value="ECO:0007669"/>
    <property type="project" value="InterPro"/>
</dbReference>
<reference evidence="11 12" key="1">
    <citation type="submission" date="2014-03" db="EMBL/GenBank/DDBJ databases">
        <title>The draft genome sequence of Thalassospira alkalitolerans JCM 18968.</title>
        <authorList>
            <person name="Lai Q."/>
            <person name="Shao Z."/>
        </authorList>
    </citation>
    <scope>NUCLEOTIDE SEQUENCE [LARGE SCALE GENOMIC DNA]</scope>
    <source>
        <strain evidence="11 12">JCM 18968</strain>
    </source>
</reference>
<dbReference type="CDD" id="cd03216">
    <property type="entry name" value="ABC_Carb_Monos_I"/>
    <property type="match status" value="1"/>
</dbReference>
<evidence type="ECO:0000256" key="6">
    <source>
        <dbReference type="ARBA" id="ARBA00022741"/>
    </source>
</evidence>
<evidence type="ECO:0000313" key="11">
    <source>
        <dbReference type="EMBL" id="OSQ43003.1"/>
    </source>
</evidence>
<evidence type="ECO:0000256" key="1">
    <source>
        <dbReference type="ARBA" id="ARBA00004202"/>
    </source>
</evidence>
<keyword evidence="4" id="KW-0762">Sugar transport</keyword>
<evidence type="ECO:0000256" key="3">
    <source>
        <dbReference type="ARBA" id="ARBA00022475"/>
    </source>
</evidence>
<dbReference type="OrthoDB" id="7283113at2"/>
<gene>
    <name evidence="11" type="ORF">TALK_20885</name>
</gene>
<dbReference type="STRING" id="1293890.TALK_20885"/>
<dbReference type="PANTHER" id="PTHR43790">
    <property type="entry name" value="CARBOHYDRATE TRANSPORT ATP-BINDING PROTEIN MG119-RELATED"/>
    <property type="match status" value="1"/>
</dbReference>
<dbReference type="AlphaFoldDB" id="A0A1Y2L5U8"/>
<protein>
    <submittedName>
        <fullName evidence="11">Heme ABC transporter ATP-binding protein</fullName>
    </submittedName>
</protein>
<dbReference type="FunFam" id="3.40.50.300:FF:000127">
    <property type="entry name" value="Ribose import ATP-binding protein RbsA"/>
    <property type="match status" value="1"/>
</dbReference>
<dbReference type="InterPro" id="IPR003593">
    <property type="entry name" value="AAA+_ATPase"/>
</dbReference>
<dbReference type="InterPro" id="IPR003439">
    <property type="entry name" value="ABC_transporter-like_ATP-bd"/>
</dbReference>
<evidence type="ECO:0000256" key="8">
    <source>
        <dbReference type="ARBA" id="ARBA00022967"/>
    </source>
</evidence>
<keyword evidence="12" id="KW-1185">Reference proteome</keyword>
<dbReference type="PROSITE" id="PS50893">
    <property type="entry name" value="ABC_TRANSPORTER_2"/>
    <property type="match status" value="2"/>
</dbReference>
<keyword evidence="3" id="KW-1003">Cell membrane</keyword>
<dbReference type="EMBL" id="JFKB01000027">
    <property type="protein sequence ID" value="OSQ43003.1"/>
    <property type="molecule type" value="Genomic_DNA"/>
</dbReference>
<evidence type="ECO:0000256" key="4">
    <source>
        <dbReference type="ARBA" id="ARBA00022597"/>
    </source>
</evidence>
<dbReference type="Pfam" id="PF00005">
    <property type="entry name" value="ABC_tran"/>
    <property type="match status" value="2"/>
</dbReference>
<sequence>MHGAGETGAVQPAIELRGIDKRFGAVHANKSIDLRVEKGTIHGIVGENGAGKSTLMSILYGFYQADGGTIHVDGKLCVIKGSEDAIALGIGMVHQHFMLVETFTVLENVILGVEGGAVLRAGVDRAREELKRLEREYALDVNPDAIVGELSVGAQQRVEILKALYRGAEILILDEPTGVLTPQEADHLFRILETLKEQGKTVVLITHKLREIMAATDNVSVMRQGEMVAHRKTAETSPEEISELMVGRKVLLHIEKGEAAPAAIVLEVDNLCVDTLQGVRKVKNASFTVRAGEIVGIAGVSGNGQSELLEALGGIRPVTEGQVLFNGQDVTPGHGVDAAELRHRGVAHVPEDRHRMAMVTGFSAKEAAILGYEDDPAYQKGIFLNWHAIADATEHMMSEFDVRPNDPNLKAANFSGGNQQKLVLAREMMRDPELLLVGQPTRGVDIGAIEFIHKRIVAMRDAGKAVLLVSVELDEIMSLADRILVMCNGSIIGEVAAADANERVLGLMMAGVAPNEAKSAEGHHV</sequence>
<dbReference type="GO" id="GO:0005886">
    <property type="term" value="C:plasma membrane"/>
    <property type="evidence" value="ECO:0007669"/>
    <property type="project" value="UniProtKB-SubCell"/>
</dbReference>
<keyword evidence="8" id="KW-1278">Translocase</keyword>
<keyword evidence="9" id="KW-0472">Membrane</keyword>
<keyword evidence="2" id="KW-0813">Transport</keyword>
<feature type="domain" description="ABC transporter" evidence="10">
    <location>
        <begin position="14"/>
        <end position="249"/>
    </location>
</feature>
<dbReference type="Gene3D" id="3.40.50.300">
    <property type="entry name" value="P-loop containing nucleotide triphosphate hydrolases"/>
    <property type="match status" value="2"/>
</dbReference>
<evidence type="ECO:0000256" key="9">
    <source>
        <dbReference type="ARBA" id="ARBA00023136"/>
    </source>
</evidence>
<dbReference type="CDD" id="cd03215">
    <property type="entry name" value="ABC_Carb_Monos_II"/>
    <property type="match status" value="1"/>
</dbReference>
<dbReference type="InterPro" id="IPR017871">
    <property type="entry name" value="ABC_transporter-like_CS"/>
</dbReference>
<keyword evidence="7 11" id="KW-0067">ATP-binding</keyword>
<proteinExistence type="predicted"/>
<evidence type="ECO:0000256" key="2">
    <source>
        <dbReference type="ARBA" id="ARBA00022448"/>
    </source>
</evidence>
<name>A0A1Y2L5U8_9PROT</name>
<comment type="caution">
    <text evidence="11">The sequence shown here is derived from an EMBL/GenBank/DDBJ whole genome shotgun (WGS) entry which is preliminary data.</text>
</comment>
<dbReference type="GO" id="GO:0005524">
    <property type="term" value="F:ATP binding"/>
    <property type="evidence" value="ECO:0007669"/>
    <property type="project" value="UniProtKB-KW"/>
</dbReference>
<evidence type="ECO:0000256" key="7">
    <source>
        <dbReference type="ARBA" id="ARBA00022840"/>
    </source>
</evidence>
<evidence type="ECO:0000313" key="12">
    <source>
        <dbReference type="Proteomes" id="UP000193396"/>
    </source>
</evidence>
<dbReference type="Proteomes" id="UP000193396">
    <property type="component" value="Unassembled WGS sequence"/>
</dbReference>
<dbReference type="InterPro" id="IPR050107">
    <property type="entry name" value="ABC_carbohydrate_import_ATPase"/>
</dbReference>
<dbReference type="PROSITE" id="PS00211">
    <property type="entry name" value="ABC_TRANSPORTER_1"/>
    <property type="match status" value="1"/>
</dbReference>
<evidence type="ECO:0000256" key="5">
    <source>
        <dbReference type="ARBA" id="ARBA00022737"/>
    </source>
</evidence>
<keyword evidence="6" id="KW-0547">Nucleotide-binding</keyword>
<dbReference type="PANTHER" id="PTHR43790:SF4">
    <property type="entry name" value="GUANOSINE IMPORT ATP-BINDING PROTEIN NUPO"/>
    <property type="match status" value="1"/>
</dbReference>
<dbReference type="SMART" id="SM00382">
    <property type="entry name" value="AAA"/>
    <property type="match status" value="2"/>
</dbReference>
<feature type="domain" description="ABC transporter" evidence="10">
    <location>
        <begin position="266"/>
        <end position="513"/>
    </location>
</feature>